<dbReference type="InterPro" id="IPR007452">
    <property type="entry name" value="TamB_C"/>
</dbReference>
<accession>A0A096CHP9</accession>
<dbReference type="EMBL" id="JRNQ01000028">
    <property type="protein sequence ID" value="KGF44784.1"/>
    <property type="molecule type" value="Genomic_DNA"/>
</dbReference>
<evidence type="ECO:0000256" key="2">
    <source>
        <dbReference type="ARBA" id="ARBA00022692"/>
    </source>
</evidence>
<evidence type="ECO:0000256" key="5">
    <source>
        <dbReference type="SAM" id="Phobius"/>
    </source>
</evidence>
<protein>
    <recommendedName>
        <fullName evidence="6">Translocation and assembly module TamB C-terminal domain-containing protein</fullName>
    </recommendedName>
</protein>
<comment type="caution">
    <text evidence="7">The sequence shown here is derived from an EMBL/GenBank/DDBJ whole genome shotgun (WGS) entry which is preliminary data.</text>
</comment>
<evidence type="ECO:0000313" key="8">
    <source>
        <dbReference type="Proteomes" id="UP000029525"/>
    </source>
</evidence>
<feature type="domain" description="Translocation and assembly module TamB C-terminal" evidence="6">
    <location>
        <begin position="1011"/>
        <end position="1467"/>
    </location>
</feature>
<dbReference type="GO" id="GO:0005886">
    <property type="term" value="C:plasma membrane"/>
    <property type="evidence" value="ECO:0007669"/>
    <property type="project" value="InterPro"/>
</dbReference>
<proteinExistence type="predicted"/>
<evidence type="ECO:0000313" key="7">
    <source>
        <dbReference type="EMBL" id="KGF44784.1"/>
    </source>
</evidence>
<name>A0A096CHP9_9BACT</name>
<sequence length="1488" mass="165236">MKKLRLIAKWTIQTILLVYIVIIVLLHLPAVQRVVGTSVAKAISAKLGTKVRIERVDLGFLNRIVIDNIVIYDQHNHQMLSTARLAAQVDIIPLIKTGSVFISSAQLFGLHAVLNKPNANAPANYQFVLDSLASKDKTTKSKLDLAINSLVIRNGFLKYDQLDAPKQVGQFTPKHLQLENLSGHIVLDHVTNDMINADVKSLSLKEKSGFTLDKLRFHLFADKQCAELSQLEIVTPNSRMIGAKANARYRFVNGKLDRSTLNANVEIKNANILASDFQAIAPVLKKLNKKIRLSLTSQYKGNKIDISLFQLSSADKSLLVKTKGYVDLSTHVPTIHFKADPIKINTETLTLIDRLFGLKLPKQVMNLGDIYYRGTIHTAQHFVAVKGNLRSGAGQAKIDLNLRRKALRLVLHTPSINMGQITGNPKLGSVSADIQLAGTTDLKTMNVDANIPLFDYNHYSYKNLFIKGLYMNDRFEGKASLHDPNGAFSFDGMIANIRQFLAKKNKLVVDAKVVATHLNLANLQLTDALGHRTMSFESSLKGSASSFDDIDGFLEMSNVSVVGEGKNFAMNGLRVKSYNGILNKSLDVESDFGDVHISGLYDFSTLVQSFKNVVHTYLPSLARNGFGYLPVNKHNNFVFDVQINSCEALKDYINIPLKLNSPLVINGRLNEKARILDLFFMSRDAVYAGNQIKNIELTIATKNNSLVTTIDGEYNNVKGQHIYINSLADISNDKIASSINYFAPGHTALKGKVNSDISFYNKRGDLATRVHFHPSDVSIDTVRLMLQPSDIEYYRKNLIIDHFEISNKTQHIIVNGKTSGNPEDSLIVQLKDIDVPYILDLVNFHSVDFGGLASGTASVKSVFSHPIAKANLVVKDFTFQDGDMGELTANAYYENKEGIIYIDAKAFADDNSYTDVKGYVDLKNSYINLPIYAHNTKLYFMQSFCDSFMDRINGSATGWCKVVGPLDEVNLEGDLRANGNMYIKPIGTTYTLENCHITMLPNEIIFDKDTIRDAKGNIGIVTGGLKHENLKNLTYNVNIAANNLLCYNFPRQVAKESFWGVVFGTGTCNITGGAGETTLDVNLSPEPNTHIIYNAAQTASLEENKFIRWKNVQRDSVLIPEIKPDSLNKEIITTLPSKDVVFHDFNTVSDLRMNFLFNCNPNLTLEVIMDEVSHDNILLNGYGGIRATYYNKGAFQMYGNLFLDHGLYNLTIQNAIKKTFVFQPSSTIAFGGDPFNAALNLQGVYSLSSVPLSDLQLGQSFSTNNTKVNCLLDIKGTPSAPSVSFGIDLPNLSNDAQQMVHSLLNSEEDLHQQALYLLAVGRFYPQVSNNAQQTDAAQRRTSLAMQSLLSGTLSQQINTVLSNVIKSNNWNFGANIATGNEGFSNAEYEGIFSGSLLNNRLLFNGEVGYRDNVATDNSSFIGDFDLRYLLLKNGNVALHFYNKTNDRYFTRNSLTTQGVGIILKKDFTNLRDLFSTRKKKAKKTKQNH</sequence>
<evidence type="ECO:0000259" key="6">
    <source>
        <dbReference type="Pfam" id="PF04357"/>
    </source>
</evidence>
<keyword evidence="2 5" id="KW-0812">Transmembrane</keyword>
<organism evidence="7 8">
    <name type="scientific">Prevotella bivia DNF00320</name>
    <dbReference type="NCBI Taxonomy" id="1401068"/>
    <lineage>
        <taxon>Bacteria</taxon>
        <taxon>Pseudomonadati</taxon>
        <taxon>Bacteroidota</taxon>
        <taxon>Bacteroidia</taxon>
        <taxon>Bacteroidales</taxon>
        <taxon>Prevotellaceae</taxon>
        <taxon>Prevotella</taxon>
    </lineage>
</organism>
<keyword evidence="3 5" id="KW-1133">Transmembrane helix</keyword>
<comment type="subcellular location">
    <subcellularLocation>
        <location evidence="1">Membrane</location>
        <topology evidence="1">Single-pass membrane protein</topology>
    </subcellularLocation>
</comment>
<keyword evidence="4 5" id="KW-0472">Membrane</keyword>
<dbReference type="Pfam" id="PF04357">
    <property type="entry name" value="TamB"/>
    <property type="match status" value="1"/>
</dbReference>
<dbReference type="GO" id="GO:0009306">
    <property type="term" value="P:protein secretion"/>
    <property type="evidence" value="ECO:0007669"/>
    <property type="project" value="InterPro"/>
</dbReference>
<reference evidence="7 8" key="1">
    <citation type="submission" date="2014-07" db="EMBL/GenBank/DDBJ databases">
        <authorList>
            <person name="McCorrison J."/>
            <person name="Sanka R."/>
            <person name="Torralba M."/>
            <person name="Gillis M."/>
            <person name="Haft D.H."/>
            <person name="Methe B."/>
            <person name="Sutton G."/>
            <person name="Nelson K.E."/>
        </authorList>
    </citation>
    <scope>NUCLEOTIDE SEQUENCE [LARGE SCALE GENOMIC DNA]</scope>
    <source>
        <strain evidence="7 8">DNF00320</strain>
    </source>
</reference>
<dbReference type="Proteomes" id="UP000029525">
    <property type="component" value="Unassembled WGS sequence"/>
</dbReference>
<dbReference type="OrthoDB" id="680700at2"/>
<evidence type="ECO:0000256" key="3">
    <source>
        <dbReference type="ARBA" id="ARBA00022989"/>
    </source>
</evidence>
<feature type="transmembrane region" description="Helical" evidence="5">
    <location>
        <begin position="7"/>
        <end position="28"/>
    </location>
</feature>
<evidence type="ECO:0000256" key="1">
    <source>
        <dbReference type="ARBA" id="ARBA00004167"/>
    </source>
</evidence>
<evidence type="ECO:0000256" key="4">
    <source>
        <dbReference type="ARBA" id="ARBA00023136"/>
    </source>
</evidence>
<gene>
    <name evidence="7" type="ORF">HMPREF0647_05495</name>
</gene>
<dbReference type="RefSeq" id="WP_036866884.1">
    <property type="nucleotide sequence ID" value="NZ_JRNQ01000028.1"/>
</dbReference>